<dbReference type="AlphaFoldDB" id="A0A9J6GZB1"/>
<accession>A0A9J6GZB1</accession>
<evidence type="ECO:0000313" key="3">
    <source>
        <dbReference type="Proteomes" id="UP000821853"/>
    </source>
</evidence>
<comment type="caution">
    <text evidence="2">The sequence shown here is derived from an EMBL/GenBank/DDBJ whole genome shotgun (WGS) entry which is preliminary data.</text>
</comment>
<dbReference type="EMBL" id="JABSTR010000010">
    <property type="protein sequence ID" value="KAH9380145.1"/>
    <property type="molecule type" value="Genomic_DNA"/>
</dbReference>
<keyword evidence="3" id="KW-1185">Reference proteome</keyword>
<keyword evidence="1" id="KW-1133">Transmembrane helix</keyword>
<evidence type="ECO:0000313" key="2">
    <source>
        <dbReference type="EMBL" id="KAH9380145.1"/>
    </source>
</evidence>
<feature type="transmembrane region" description="Helical" evidence="1">
    <location>
        <begin position="53"/>
        <end position="73"/>
    </location>
</feature>
<keyword evidence="1" id="KW-0812">Transmembrane</keyword>
<reference evidence="2 3" key="1">
    <citation type="journal article" date="2020" name="Cell">
        <title>Large-Scale Comparative Analyses of Tick Genomes Elucidate Their Genetic Diversity and Vector Capacities.</title>
        <authorList>
            <consortium name="Tick Genome and Microbiome Consortium (TIGMIC)"/>
            <person name="Jia N."/>
            <person name="Wang J."/>
            <person name="Shi W."/>
            <person name="Du L."/>
            <person name="Sun Y."/>
            <person name="Zhan W."/>
            <person name="Jiang J.F."/>
            <person name="Wang Q."/>
            <person name="Zhang B."/>
            <person name="Ji P."/>
            <person name="Bell-Sakyi L."/>
            <person name="Cui X.M."/>
            <person name="Yuan T.T."/>
            <person name="Jiang B.G."/>
            <person name="Yang W.F."/>
            <person name="Lam T.T."/>
            <person name="Chang Q.C."/>
            <person name="Ding S.J."/>
            <person name="Wang X.J."/>
            <person name="Zhu J.G."/>
            <person name="Ruan X.D."/>
            <person name="Zhao L."/>
            <person name="Wei J.T."/>
            <person name="Ye R.Z."/>
            <person name="Que T.C."/>
            <person name="Du C.H."/>
            <person name="Zhou Y.H."/>
            <person name="Cheng J.X."/>
            <person name="Dai P.F."/>
            <person name="Guo W.B."/>
            <person name="Han X.H."/>
            <person name="Huang E.J."/>
            <person name="Li L.F."/>
            <person name="Wei W."/>
            <person name="Gao Y.C."/>
            <person name="Liu J.Z."/>
            <person name="Shao H.Z."/>
            <person name="Wang X."/>
            <person name="Wang C.C."/>
            <person name="Yang T.C."/>
            <person name="Huo Q.B."/>
            <person name="Li W."/>
            <person name="Chen H.Y."/>
            <person name="Chen S.E."/>
            <person name="Zhou L.G."/>
            <person name="Ni X.B."/>
            <person name="Tian J.H."/>
            <person name="Sheng Y."/>
            <person name="Liu T."/>
            <person name="Pan Y.S."/>
            <person name="Xia L.Y."/>
            <person name="Li J."/>
            <person name="Zhao F."/>
            <person name="Cao W.C."/>
        </authorList>
    </citation>
    <scope>NUCLEOTIDE SEQUENCE [LARGE SCALE GENOMIC DNA]</scope>
    <source>
        <strain evidence="2">HaeL-2018</strain>
    </source>
</reference>
<feature type="transmembrane region" description="Helical" evidence="1">
    <location>
        <begin position="85"/>
        <end position="108"/>
    </location>
</feature>
<name>A0A9J6GZB1_HAELO</name>
<gene>
    <name evidence="2" type="ORF">HPB48_009249</name>
</gene>
<feature type="transmembrane region" description="Helical" evidence="1">
    <location>
        <begin position="165"/>
        <end position="189"/>
    </location>
</feature>
<sequence>MKNLANAFCVVLGASKLLHFLRESAAYEQSTSYAPPVDSVCRKRRLSGAARRISALIIESTCYVLITKTYLRYLVQDYGERWRPLILIGTVISTLAFFVYGSMLTTILSRTSEVLADYLHQQVVAFFNVLAKAPQGERCNRAAHQIEEIRFNVSRIKGLIRSIDSIWHTAVVTSAACLIFLLCTTVYAVSADGLTHPSVKIVISLSAFSLIDFVDLAAVSQSLVDEVRLHFYILNVVTRQDSFFPVCVFSVGEGLQNTVSLLHKKAMQCPVYLSIKFQQIVKYSASDLSITLLGSI</sequence>
<evidence type="ECO:0000256" key="1">
    <source>
        <dbReference type="SAM" id="Phobius"/>
    </source>
</evidence>
<organism evidence="2 3">
    <name type="scientific">Haemaphysalis longicornis</name>
    <name type="common">Bush tick</name>
    <dbReference type="NCBI Taxonomy" id="44386"/>
    <lineage>
        <taxon>Eukaryota</taxon>
        <taxon>Metazoa</taxon>
        <taxon>Ecdysozoa</taxon>
        <taxon>Arthropoda</taxon>
        <taxon>Chelicerata</taxon>
        <taxon>Arachnida</taxon>
        <taxon>Acari</taxon>
        <taxon>Parasitiformes</taxon>
        <taxon>Ixodida</taxon>
        <taxon>Ixodoidea</taxon>
        <taxon>Ixodidae</taxon>
        <taxon>Haemaphysalinae</taxon>
        <taxon>Haemaphysalis</taxon>
    </lineage>
</organism>
<dbReference type="VEuPathDB" id="VectorBase:HLOH_057222"/>
<keyword evidence="1" id="KW-0472">Membrane</keyword>
<proteinExistence type="predicted"/>
<protein>
    <submittedName>
        <fullName evidence="2">Uncharacterized protein</fullName>
    </submittedName>
</protein>
<dbReference type="Proteomes" id="UP000821853">
    <property type="component" value="Chromosome 8"/>
</dbReference>